<dbReference type="KEGG" id="spaa:SPAPADRAFT_63820"/>
<dbReference type="SUPFAM" id="SSF51735">
    <property type="entry name" value="NAD(P)-binding Rossmann-fold domains"/>
    <property type="match status" value="1"/>
</dbReference>
<dbReference type="Gene3D" id="3.40.50.720">
    <property type="entry name" value="NAD(P)-binding Rossmann-like Domain"/>
    <property type="match status" value="1"/>
</dbReference>
<protein>
    <recommendedName>
        <fullName evidence="1">Thioester reductase (TE) domain-containing protein</fullName>
    </recommendedName>
</protein>
<dbReference type="Proteomes" id="UP000000709">
    <property type="component" value="Unassembled WGS sequence"/>
</dbReference>
<dbReference type="STRING" id="619300.G3AVP1"/>
<dbReference type="RefSeq" id="XP_007377972.1">
    <property type="nucleotide sequence ID" value="XM_007377910.1"/>
</dbReference>
<dbReference type="GO" id="GO:0006744">
    <property type="term" value="P:ubiquinone biosynthetic process"/>
    <property type="evidence" value="ECO:0007669"/>
    <property type="project" value="EnsemblFungi"/>
</dbReference>
<dbReference type="eggNOG" id="KOG4288">
    <property type="taxonomic scope" value="Eukaryota"/>
</dbReference>
<sequence length="269" mass="30223">MSKAIAVFGGNGFLGHKICEIGVLRGYDVTSFSRSGDPPENVIHQPWIKKVQWERADIFSSKSYAERLGKFHNVVHSIGILFENQAYKKAMNSNFNFLNDIQQLANTVKGGNPMKRGEGNATYEAVQRDTAVLLADTFITEQKELPRNYVYISADSKPPIVPAGYLNTKREAEFELGLKEGIRGIFMRPGIMYDETHEGPMTTRDFLLRGLRIGVAAKEMVLGEKFCNEIIKPVVSTEQVAHAIYDKLEQPDFKGVVTLDDIKNTKLNY</sequence>
<dbReference type="AlphaFoldDB" id="G3AVP1"/>
<evidence type="ECO:0000259" key="1">
    <source>
        <dbReference type="Pfam" id="PF07993"/>
    </source>
</evidence>
<dbReference type="FunCoup" id="G3AVP1">
    <property type="interactions" value="99"/>
</dbReference>
<feature type="domain" description="Thioester reductase (TE)" evidence="1">
    <location>
        <begin position="61"/>
        <end position="221"/>
    </location>
</feature>
<dbReference type="GeneID" id="18874931"/>
<accession>G3AVP1</accession>
<dbReference type="InterPro" id="IPR013120">
    <property type="entry name" value="FAR_NAD-bd"/>
</dbReference>
<dbReference type="GO" id="GO:0005739">
    <property type="term" value="C:mitochondrion"/>
    <property type="evidence" value="ECO:0007669"/>
    <property type="project" value="EnsemblFungi"/>
</dbReference>
<dbReference type="InterPro" id="IPR051207">
    <property type="entry name" value="ComplexI_NDUFA9_subunit"/>
</dbReference>
<dbReference type="InParanoid" id="G3AVP1"/>
<dbReference type="EMBL" id="GL996506">
    <property type="protein sequence ID" value="EGW30206.1"/>
    <property type="molecule type" value="Genomic_DNA"/>
</dbReference>
<dbReference type="GO" id="GO:0044877">
    <property type="term" value="F:protein-containing complex binding"/>
    <property type="evidence" value="ECO:0007669"/>
    <property type="project" value="TreeGrafter"/>
</dbReference>
<dbReference type="OMA" id="WERADIF"/>
<dbReference type="OrthoDB" id="276721at2759"/>
<dbReference type="PANTHER" id="PTHR12126">
    <property type="entry name" value="NADH-UBIQUINONE OXIDOREDUCTASE 39 KDA SUBUNIT-RELATED"/>
    <property type="match status" value="1"/>
</dbReference>
<evidence type="ECO:0000313" key="3">
    <source>
        <dbReference type="Proteomes" id="UP000000709"/>
    </source>
</evidence>
<evidence type="ECO:0000313" key="2">
    <source>
        <dbReference type="EMBL" id="EGW30206.1"/>
    </source>
</evidence>
<dbReference type="Pfam" id="PF07993">
    <property type="entry name" value="NAD_binding_4"/>
    <property type="match status" value="1"/>
</dbReference>
<keyword evidence="3" id="KW-1185">Reference proteome</keyword>
<reference evidence="2 3" key="1">
    <citation type="journal article" date="2011" name="Proc. Natl. Acad. Sci. U.S.A.">
        <title>Comparative genomics of xylose-fermenting fungi for enhanced biofuel production.</title>
        <authorList>
            <person name="Wohlbach D.J."/>
            <person name="Kuo A."/>
            <person name="Sato T.K."/>
            <person name="Potts K.M."/>
            <person name="Salamov A.A."/>
            <person name="LaButti K.M."/>
            <person name="Sun H."/>
            <person name="Clum A."/>
            <person name="Pangilinan J.L."/>
            <person name="Lindquist E.A."/>
            <person name="Lucas S."/>
            <person name="Lapidus A."/>
            <person name="Jin M."/>
            <person name="Gunawan C."/>
            <person name="Balan V."/>
            <person name="Dale B.E."/>
            <person name="Jeffries T.W."/>
            <person name="Zinkel R."/>
            <person name="Barry K.W."/>
            <person name="Grigoriev I.V."/>
            <person name="Gasch A.P."/>
        </authorList>
    </citation>
    <scope>NUCLEOTIDE SEQUENCE [LARGE SCALE GENOMIC DNA]</scope>
    <source>
        <strain evidence="3">NRRL Y-27907 / 11-Y1</strain>
    </source>
</reference>
<name>G3AVP1_SPAPN</name>
<organism evidence="3">
    <name type="scientific">Spathaspora passalidarum (strain NRRL Y-27907 / 11-Y1)</name>
    <dbReference type="NCBI Taxonomy" id="619300"/>
    <lineage>
        <taxon>Eukaryota</taxon>
        <taxon>Fungi</taxon>
        <taxon>Dikarya</taxon>
        <taxon>Ascomycota</taxon>
        <taxon>Saccharomycotina</taxon>
        <taxon>Pichiomycetes</taxon>
        <taxon>Debaryomycetaceae</taxon>
        <taxon>Spathaspora</taxon>
    </lineage>
</organism>
<proteinExistence type="predicted"/>
<dbReference type="PANTHER" id="PTHR12126:SF16">
    <property type="entry name" value="MIOREX COMPLEX COMPONENT 2"/>
    <property type="match status" value="1"/>
</dbReference>
<dbReference type="InterPro" id="IPR036291">
    <property type="entry name" value="NAD(P)-bd_dom_sf"/>
</dbReference>
<dbReference type="HOGENOM" id="CLU_055314_1_0_1"/>
<gene>
    <name evidence="2" type="ORF">SPAPADRAFT_63820</name>
</gene>